<comment type="caution">
    <text evidence="1">The sequence shown here is derived from an EMBL/GenBank/DDBJ whole genome shotgun (WGS) entry which is preliminary data.</text>
</comment>
<name>A0A0L6V6P8_9BASI</name>
<accession>A0A0L6V6P8</accession>
<organism evidence="1 2">
    <name type="scientific">Puccinia sorghi</name>
    <dbReference type="NCBI Taxonomy" id="27349"/>
    <lineage>
        <taxon>Eukaryota</taxon>
        <taxon>Fungi</taxon>
        <taxon>Dikarya</taxon>
        <taxon>Basidiomycota</taxon>
        <taxon>Pucciniomycotina</taxon>
        <taxon>Pucciniomycetes</taxon>
        <taxon>Pucciniales</taxon>
        <taxon>Pucciniaceae</taxon>
        <taxon>Puccinia</taxon>
    </lineage>
</organism>
<reference evidence="1 2" key="1">
    <citation type="submission" date="2015-08" db="EMBL/GenBank/DDBJ databases">
        <title>Next Generation Sequencing and Analysis of the Genome of Puccinia sorghi L Schw, the Causal Agent of Maize Common Rust.</title>
        <authorList>
            <person name="Rochi L."/>
            <person name="Burguener G."/>
            <person name="Darino M."/>
            <person name="Turjanski A."/>
            <person name="Kreff E."/>
            <person name="Dieguez M.J."/>
            <person name="Sacco F."/>
        </authorList>
    </citation>
    <scope>NUCLEOTIDE SEQUENCE [LARGE SCALE GENOMIC DNA]</scope>
    <source>
        <strain evidence="1 2">RO10H11247</strain>
    </source>
</reference>
<protein>
    <submittedName>
        <fullName evidence="1">Uncharacterized protein</fullName>
    </submittedName>
</protein>
<dbReference type="AlphaFoldDB" id="A0A0L6V6P8"/>
<gene>
    <name evidence="1" type="ORF">VP01_2404g2</name>
</gene>
<evidence type="ECO:0000313" key="2">
    <source>
        <dbReference type="Proteomes" id="UP000037035"/>
    </source>
</evidence>
<evidence type="ECO:0000313" key="1">
    <source>
        <dbReference type="EMBL" id="KNZ56428.1"/>
    </source>
</evidence>
<dbReference type="STRING" id="27349.A0A0L6V6P8"/>
<dbReference type="EMBL" id="LAVV01007286">
    <property type="protein sequence ID" value="KNZ56428.1"/>
    <property type="molecule type" value="Genomic_DNA"/>
</dbReference>
<dbReference type="VEuPathDB" id="FungiDB:VP01_2404g2"/>
<sequence>MYYGCYCDHLGYSKQRQPQSSVSTSWTSRTRWTTSMGCIGVAEEHDVDTGLGNSCLGHMMKIKCASCRGIEGGGDAIGGGGVFGRLQGEGTGNEGAMSRVSLGDKEKGKEICNINQKHVGGAHLREHQLAARIVELQSKYSGCCGWCLAKGGVKMMHCENLCQGGLKNACYSCKVNSHGTKQCVVRRLSKVIQGNYTRNICFRWGLSSGAHNKYDFHRKQKTDGECGSGMMSTPEQFCWYLFHHSKEVVQKYVGDSKKTANEFGEWLGGKGGPYYYNMYIMFCEMSTIMKL</sequence>
<dbReference type="Proteomes" id="UP000037035">
    <property type="component" value="Unassembled WGS sequence"/>
</dbReference>
<proteinExistence type="predicted"/>
<keyword evidence="2" id="KW-1185">Reference proteome</keyword>